<dbReference type="Proteomes" id="UP000199391">
    <property type="component" value="Unassembled WGS sequence"/>
</dbReference>
<gene>
    <name evidence="2" type="ORF">SAMN05216552_102942</name>
</gene>
<evidence type="ECO:0000313" key="3">
    <source>
        <dbReference type="Proteomes" id="UP000199391"/>
    </source>
</evidence>
<dbReference type="Pfam" id="PF12680">
    <property type="entry name" value="SnoaL_2"/>
    <property type="match status" value="1"/>
</dbReference>
<dbReference type="PANTHER" id="PTHR41252:SF1">
    <property type="entry name" value="BLR2505 PROTEIN"/>
    <property type="match status" value="1"/>
</dbReference>
<dbReference type="EMBL" id="FPBO01000029">
    <property type="protein sequence ID" value="SFV09154.1"/>
    <property type="molecule type" value="Genomic_DNA"/>
</dbReference>
<dbReference type="RefSeq" id="WP_093558313.1">
    <property type="nucleotide sequence ID" value="NZ_FPBO01000029.1"/>
</dbReference>
<sequence length="133" mass="14691">MSTNLDLLRSTYEGLSGENATRLLAALTPEAEWVEAPGFPYAGTYVGAEAIVANVFQRLATEWIDYRAEAAHYLEQGDRIAAFGVYSGTFKATGRFMQASFAHLYTFRDGKIARMVQYVDSHMVQQAMHSPAG</sequence>
<reference evidence="3" key="1">
    <citation type="submission" date="2016-10" db="EMBL/GenBank/DDBJ databases">
        <authorList>
            <person name="Varghese N."/>
            <person name="Submissions S."/>
        </authorList>
    </citation>
    <scope>NUCLEOTIDE SEQUENCE [LARGE SCALE GENOMIC DNA]</scope>
    <source>
        <strain evidence="3">CGMCC 1.11014</strain>
    </source>
</reference>
<dbReference type="PANTHER" id="PTHR41252">
    <property type="entry name" value="BLR2505 PROTEIN"/>
    <property type="match status" value="1"/>
</dbReference>
<evidence type="ECO:0000313" key="2">
    <source>
        <dbReference type="EMBL" id="SFV09154.1"/>
    </source>
</evidence>
<proteinExistence type="predicted"/>
<dbReference type="STRING" id="1035707.SAMN05216552_102942"/>
<dbReference type="SUPFAM" id="SSF54427">
    <property type="entry name" value="NTF2-like"/>
    <property type="match status" value="1"/>
</dbReference>
<dbReference type="AlphaFoldDB" id="A0A1I7LHP2"/>
<dbReference type="OrthoDB" id="8451859at2"/>
<organism evidence="2 3">
    <name type="scientific">Pseudoduganella namucuonensis</name>
    <dbReference type="NCBI Taxonomy" id="1035707"/>
    <lineage>
        <taxon>Bacteria</taxon>
        <taxon>Pseudomonadati</taxon>
        <taxon>Pseudomonadota</taxon>
        <taxon>Betaproteobacteria</taxon>
        <taxon>Burkholderiales</taxon>
        <taxon>Oxalobacteraceae</taxon>
        <taxon>Telluria group</taxon>
        <taxon>Pseudoduganella</taxon>
    </lineage>
</organism>
<keyword evidence="3" id="KW-1185">Reference proteome</keyword>
<name>A0A1I7LHP2_9BURK</name>
<dbReference type="InterPro" id="IPR032710">
    <property type="entry name" value="NTF2-like_dom_sf"/>
</dbReference>
<dbReference type="InterPro" id="IPR037401">
    <property type="entry name" value="SnoaL-like"/>
</dbReference>
<accession>A0A1I7LHP2</accession>
<dbReference type="Gene3D" id="3.10.450.50">
    <property type="match status" value="1"/>
</dbReference>
<evidence type="ECO:0000259" key="1">
    <source>
        <dbReference type="Pfam" id="PF12680"/>
    </source>
</evidence>
<feature type="domain" description="SnoaL-like" evidence="1">
    <location>
        <begin position="9"/>
        <end position="115"/>
    </location>
</feature>
<protein>
    <recommendedName>
        <fullName evidence="1">SnoaL-like domain-containing protein</fullName>
    </recommendedName>
</protein>